<dbReference type="Proteomes" id="UP000326336">
    <property type="component" value="Unassembled WGS sequence"/>
</dbReference>
<proteinExistence type="predicted"/>
<sequence length="73" mass="8142">MTHSHHTFSALSPHSTEMQKNAQTDIFLRKKMSDFALFCANQVFGETNGIVSVPLYAAWALDALMRARSASRV</sequence>
<accession>A0A5N5RKT3</accession>
<evidence type="ECO:0000313" key="2">
    <source>
        <dbReference type="Proteomes" id="UP000326336"/>
    </source>
</evidence>
<name>A0A5N5RKT3_9BIFI</name>
<protein>
    <submittedName>
        <fullName evidence="1">Uncharacterized protein</fullName>
    </submittedName>
</protein>
<dbReference type="AlphaFoldDB" id="A0A5N5RKT3"/>
<reference evidence="1 2" key="1">
    <citation type="journal article" date="2019" name="Int. J. Syst. Evol. Microbiol.">
        <title>Bifidobacterium jacchi sp. nov., isolated from the faeces of a baby common marmoset (Callithrix jacchus).</title>
        <authorList>
            <person name="Modesto M."/>
            <person name="Watanabe K."/>
            <person name="Arita M."/>
            <person name="Satti M."/>
            <person name="Oki K."/>
            <person name="Sciavilla P."/>
            <person name="Patavino C."/>
            <person name="Camma C."/>
            <person name="Michelini S."/>
            <person name="Sgorbati B."/>
            <person name="Mattarelli P."/>
        </authorList>
    </citation>
    <scope>NUCLEOTIDE SEQUENCE [LARGE SCALE GENOMIC DNA]</scope>
    <source>
        <strain evidence="1 2">MRM 9.3</strain>
    </source>
</reference>
<gene>
    <name evidence="1" type="ORF">EHS19_02930</name>
</gene>
<keyword evidence="2" id="KW-1185">Reference proteome</keyword>
<dbReference type="EMBL" id="RQSP01000006">
    <property type="protein sequence ID" value="KAB5607907.1"/>
    <property type="molecule type" value="Genomic_DNA"/>
</dbReference>
<evidence type="ECO:0000313" key="1">
    <source>
        <dbReference type="EMBL" id="KAB5607907.1"/>
    </source>
</evidence>
<comment type="caution">
    <text evidence="1">The sequence shown here is derived from an EMBL/GenBank/DDBJ whole genome shotgun (WGS) entry which is preliminary data.</text>
</comment>
<organism evidence="1 2">
    <name type="scientific">Bifidobacterium jacchi</name>
    <dbReference type="NCBI Taxonomy" id="2490545"/>
    <lineage>
        <taxon>Bacteria</taxon>
        <taxon>Bacillati</taxon>
        <taxon>Actinomycetota</taxon>
        <taxon>Actinomycetes</taxon>
        <taxon>Bifidobacteriales</taxon>
        <taxon>Bifidobacteriaceae</taxon>
        <taxon>Bifidobacterium</taxon>
    </lineage>
</organism>